<dbReference type="InterPro" id="IPR000719">
    <property type="entry name" value="Prot_kinase_dom"/>
</dbReference>
<dbReference type="OrthoDB" id="541276at2759"/>
<organism evidence="2 3">
    <name type="scientific">Pterulicium gracile</name>
    <dbReference type="NCBI Taxonomy" id="1884261"/>
    <lineage>
        <taxon>Eukaryota</taxon>
        <taxon>Fungi</taxon>
        <taxon>Dikarya</taxon>
        <taxon>Basidiomycota</taxon>
        <taxon>Agaricomycotina</taxon>
        <taxon>Agaricomycetes</taxon>
        <taxon>Agaricomycetidae</taxon>
        <taxon>Agaricales</taxon>
        <taxon>Pleurotineae</taxon>
        <taxon>Pterulaceae</taxon>
        <taxon>Pterulicium</taxon>
    </lineage>
</organism>
<reference evidence="2 3" key="1">
    <citation type="journal article" date="2019" name="Nat. Ecol. Evol.">
        <title>Megaphylogeny resolves global patterns of mushroom evolution.</title>
        <authorList>
            <person name="Varga T."/>
            <person name="Krizsan K."/>
            <person name="Foldi C."/>
            <person name="Dima B."/>
            <person name="Sanchez-Garcia M."/>
            <person name="Sanchez-Ramirez S."/>
            <person name="Szollosi G.J."/>
            <person name="Szarkandi J.G."/>
            <person name="Papp V."/>
            <person name="Albert L."/>
            <person name="Andreopoulos W."/>
            <person name="Angelini C."/>
            <person name="Antonin V."/>
            <person name="Barry K.W."/>
            <person name="Bougher N.L."/>
            <person name="Buchanan P."/>
            <person name="Buyck B."/>
            <person name="Bense V."/>
            <person name="Catcheside P."/>
            <person name="Chovatia M."/>
            <person name="Cooper J."/>
            <person name="Damon W."/>
            <person name="Desjardin D."/>
            <person name="Finy P."/>
            <person name="Geml J."/>
            <person name="Haridas S."/>
            <person name="Hughes K."/>
            <person name="Justo A."/>
            <person name="Karasinski D."/>
            <person name="Kautmanova I."/>
            <person name="Kiss B."/>
            <person name="Kocsube S."/>
            <person name="Kotiranta H."/>
            <person name="LaButti K.M."/>
            <person name="Lechner B.E."/>
            <person name="Liimatainen K."/>
            <person name="Lipzen A."/>
            <person name="Lukacs Z."/>
            <person name="Mihaltcheva S."/>
            <person name="Morgado L.N."/>
            <person name="Niskanen T."/>
            <person name="Noordeloos M.E."/>
            <person name="Ohm R.A."/>
            <person name="Ortiz-Santana B."/>
            <person name="Ovrebo C."/>
            <person name="Racz N."/>
            <person name="Riley R."/>
            <person name="Savchenko A."/>
            <person name="Shiryaev A."/>
            <person name="Soop K."/>
            <person name="Spirin V."/>
            <person name="Szebenyi C."/>
            <person name="Tomsovsky M."/>
            <person name="Tulloss R.E."/>
            <person name="Uehling J."/>
            <person name="Grigoriev I.V."/>
            <person name="Vagvolgyi C."/>
            <person name="Papp T."/>
            <person name="Martin F.M."/>
            <person name="Miettinen O."/>
            <person name="Hibbett D.S."/>
            <person name="Nagy L.G."/>
        </authorList>
    </citation>
    <scope>NUCLEOTIDE SEQUENCE [LARGE SCALE GENOMIC DNA]</scope>
    <source>
        <strain evidence="2 3">CBS 309.79</strain>
    </source>
</reference>
<dbReference type="InterPro" id="IPR011009">
    <property type="entry name" value="Kinase-like_dom_sf"/>
</dbReference>
<dbReference type="PROSITE" id="PS50011">
    <property type="entry name" value="PROTEIN_KINASE_DOM"/>
    <property type="match status" value="1"/>
</dbReference>
<keyword evidence="3" id="KW-1185">Reference proteome</keyword>
<dbReference type="Proteomes" id="UP000305067">
    <property type="component" value="Unassembled WGS sequence"/>
</dbReference>
<proteinExistence type="predicted"/>
<evidence type="ECO:0000313" key="3">
    <source>
        <dbReference type="Proteomes" id="UP000305067"/>
    </source>
</evidence>
<dbReference type="EMBL" id="ML178833">
    <property type="protein sequence ID" value="TFK99439.1"/>
    <property type="molecule type" value="Genomic_DNA"/>
</dbReference>
<gene>
    <name evidence="2" type="ORF">BDV98DRAFT_657258</name>
</gene>
<sequence length="255" mass="28514">MTPVFTLNVPPSVHVLDATSMLHKAIKPYTDGWRLGQRVHGLRASFSDTSLEKHRGGQLNFKDGGHAYLSDFGLSITPSTGGMHTVGMMHHESSALLAKCLQASSFQCSYEYAPNNVWALGVILYCMISSCRPWVVALTLTIFHQYPRWLYDTLLISEEASKLLLDASTLDPRFCVTMPELEKRVAEMLTSSRDMEDEGRGPATSVNMVVDEVMVRDMSELGEVAIVFDWDLARRKLKWRTGVGAKLGDLFARLR</sequence>
<accession>A0A5C3QEB6</accession>
<dbReference type="SUPFAM" id="SSF56112">
    <property type="entry name" value="Protein kinase-like (PK-like)"/>
    <property type="match status" value="1"/>
</dbReference>
<evidence type="ECO:0000259" key="1">
    <source>
        <dbReference type="PROSITE" id="PS50011"/>
    </source>
</evidence>
<evidence type="ECO:0000313" key="2">
    <source>
        <dbReference type="EMBL" id="TFK99439.1"/>
    </source>
</evidence>
<dbReference type="AlphaFoldDB" id="A0A5C3QEB6"/>
<protein>
    <recommendedName>
        <fullName evidence="1">Protein kinase domain-containing protein</fullName>
    </recommendedName>
</protein>
<dbReference type="GO" id="GO:0005524">
    <property type="term" value="F:ATP binding"/>
    <property type="evidence" value="ECO:0007669"/>
    <property type="project" value="InterPro"/>
</dbReference>
<dbReference type="GO" id="GO:0004672">
    <property type="term" value="F:protein kinase activity"/>
    <property type="evidence" value="ECO:0007669"/>
    <property type="project" value="InterPro"/>
</dbReference>
<name>A0A5C3QEB6_9AGAR</name>
<dbReference type="STRING" id="1884261.A0A5C3QEB6"/>
<dbReference type="Gene3D" id="1.10.510.10">
    <property type="entry name" value="Transferase(Phosphotransferase) domain 1"/>
    <property type="match status" value="1"/>
</dbReference>
<feature type="domain" description="Protein kinase" evidence="1">
    <location>
        <begin position="1"/>
        <end position="189"/>
    </location>
</feature>